<evidence type="ECO:0000256" key="1">
    <source>
        <dbReference type="SAM" id="Coils"/>
    </source>
</evidence>
<dbReference type="AlphaFoldDB" id="A0A0F9KPX0"/>
<gene>
    <name evidence="2" type="ORF">LCGC14_1304430</name>
</gene>
<dbReference type="Gene3D" id="3.30.450.20">
    <property type="entry name" value="PAS domain"/>
    <property type="match status" value="1"/>
</dbReference>
<comment type="caution">
    <text evidence="2">The sequence shown here is derived from an EMBL/GenBank/DDBJ whole genome shotgun (WGS) entry which is preliminary data.</text>
</comment>
<sequence length="239" mass="27276">MIGFTISASAQEESVIPNWIKTAVTFWVQGQISDLEFINIIQYFVENEIIIVPPSDDRIIENLQIFQSELNEKIQQSQALRNNAQIQQTIKESNKEFSENPNFNSLIENRELEWVSTEKNQIIPLMYDLMKNDAAKILQAIVEQDQKSNSLFTYAEIFVTNSYGVNVAMTGKTSDYIQNDEVWWIEARQNGIYLEEGVFDESAGVYASDIALKIVDDKGNFIGVMKAVINVEQLITTDQ</sequence>
<name>A0A0F9KPX0_9ZZZZ</name>
<organism evidence="2">
    <name type="scientific">marine sediment metagenome</name>
    <dbReference type="NCBI Taxonomy" id="412755"/>
    <lineage>
        <taxon>unclassified sequences</taxon>
        <taxon>metagenomes</taxon>
        <taxon>ecological metagenomes</taxon>
    </lineage>
</organism>
<reference evidence="2" key="1">
    <citation type="journal article" date="2015" name="Nature">
        <title>Complex archaea that bridge the gap between prokaryotes and eukaryotes.</title>
        <authorList>
            <person name="Spang A."/>
            <person name="Saw J.H."/>
            <person name="Jorgensen S.L."/>
            <person name="Zaremba-Niedzwiedzka K."/>
            <person name="Martijn J."/>
            <person name="Lind A.E."/>
            <person name="van Eijk R."/>
            <person name="Schleper C."/>
            <person name="Guy L."/>
            <person name="Ettema T.J."/>
        </authorList>
    </citation>
    <scope>NUCLEOTIDE SEQUENCE</scope>
</reference>
<keyword evidence="1" id="KW-0175">Coiled coil</keyword>
<proteinExistence type="predicted"/>
<evidence type="ECO:0000313" key="2">
    <source>
        <dbReference type="EMBL" id="KKM83928.1"/>
    </source>
</evidence>
<feature type="coiled-coil region" evidence="1">
    <location>
        <begin position="63"/>
        <end position="96"/>
    </location>
</feature>
<accession>A0A0F9KPX0</accession>
<dbReference type="EMBL" id="LAZR01007644">
    <property type="protein sequence ID" value="KKM83928.1"/>
    <property type="molecule type" value="Genomic_DNA"/>
</dbReference>
<protein>
    <submittedName>
        <fullName evidence="2">Uncharacterized protein</fullName>
    </submittedName>
</protein>